<protein>
    <recommendedName>
        <fullName evidence="4">DUF2946 domain-containing protein</fullName>
    </recommendedName>
</protein>
<evidence type="ECO:0008006" key="4">
    <source>
        <dbReference type="Google" id="ProtNLM"/>
    </source>
</evidence>
<keyword evidence="1" id="KW-0472">Membrane</keyword>
<keyword evidence="1" id="KW-1133">Transmembrane helix</keyword>
<sequence length="160" mass="16404">MAPVAATWSGRSSSSVFRGVLSGVLLVAAIIVGLIGMHTLNLHGTAAADAPAAAAISGGHPASISGEHPASVQHGIMQAPPAGSPTDTTQMSCPACGTDDHVSMAMMCVLGLLLALVLLLVPSLIRGWLQPLLQSRFLRSFRAQALPRAPSLHVLCISRT</sequence>
<dbReference type="EMBL" id="CP078078">
    <property type="protein sequence ID" value="UPL17486.1"/>
    <property type="molecule type" value="Genomic_DNA"/>
</dbReference>
<name>A0ABY4J0D7_9MICO</name>
<keyword evidence="1" id="KW-0812">Transmembrane</keyword>
<feature type="transmembrane region" description="Helical" evidence="1">
    <location>
        <begin position="104"/>
        <end position="129"/>
    </location>
</feature>
<evidence type="ECO:0000313" key="2">
    <source>
        <dbReference type="EMBL" id="UPL17486.1"/>
    </source>
</evidence>
<organism evidence="2 3">
    <name type="scientific">Microbacterium aurugineum</name>
    <dbReference type="NCBI Taxonomy" id="2851642"/>
    <lineage>
        <taxon>Bacteria</taxon>
        <taxon>Bacillati</taxon>
        <taxon>Actinomycetota</taxon>
        <taxon>Actinomycetes</taxon>
        <taxon>Micrococcales</taxon>
        <taxon>Microbacteriaceae</taxon>
        <taxon>Microbacterium</taxon>
    </lineage>
</organism>
<evidence type="ECO:0000256" key="1">
    <source>
        <dbReference type="SAM" id="Phobius"/>
    </source>
</evidence>
<evidence type="ECO:0000313" key="3">
    <source>
        <dbReference type="Proteomes" id="UP000830631"/>
    </source>
</evidence>
<keyword evidence="3" id="KW-1185">Reference proteome</keyword>
<reference evidence="2 3" key="1">
    <citation type="submission" date="2021-06" db="EMBL/GenBank/DDBJ databases">
        <title>Genome-based taxonomic framework of Microbacterium strains isolated from marine environment, the description of four new species and reclassification of four preexisting species.</title>
        <authorList>
            <person name="Lee S.D."/>
            <person name="Kim S.-M."/>
            <person name="Byeon Y.-S."/>
            <person name="Yang H.L."/>
            <person name="Kim I.S."/>
        </authorList>
    </citation>
    <scope>NUCLEOTIDE SEQUENCE [LARGE SCALE GENOMIC DNA]</scope>
    <source>
        <strain evidence="2 3">KSW4-10</strain>
    </source>
</reference>
<proteinExistence type="predicted"/>
<accession>A0ABY4J0D7</accession>
<gene>
    <name evidence="2" type="ORF">KV397_06815</name>
</gene>
<feature type="transmembrane region" description="Helical" evidence="1">
    <location>
        <begin position="20"/>
        <end position="40"/>
    </location>
</feature>
<dbReference type="RefSeq" id="WP_261812493.1">
    <property type="nucleotide sequence ID" value="NZ_CP078078.1"/>
</dbReference>
<dbReference type="Proteomes" id="UP000830631">
    <property type="component" value="Chromosome"/>
</dbReference>